<organism evidence="1 2">
    <name type="scientific">Platanthera zijinensis</name>
    <dbReference type="NCBI Taxonomy" id="2320716"/>
    <lineage>
        <taxon>Eukaryota</taxon>
        <taxon>Viridiplantae</taxon>
        <taxon>Streptophyta</taxon>
        <taxon>Embryophyta</taxon>
        <taxon>Tracheophyta</taxon>
        <taxon>Spermatophyta</taxon>
        <taxon>Magnoliopsida</taxon>
        <taxon>Liliopsida</taxon>
        <taxon>Asparagales</taxon>
        <taxon>Orchidaceae</taxon>
        <taxon>Orchidoideae</taxon>
        <taxon>Orchideae</taxon>
        <taxon>Orchidinae</taxon>
        <taxon>Platanthera</taxon>
    </lineage>
</organism>
<proteinExistence type="predicted"/>
<evidence type="ECO:0000313" key="1">
    <source>
        <dbReference type="EMBL" id="KAK8936560.1"/>
    </source>
</evidence>
<protein>
    <submittedName>
        <fullName evidence="1">Uncharacterized protein</fullName>
    </submittedName>
</protein>
<accession>A0AAP0BEY3</accession>
<evidence type="ECO:0000313" key="2">
    <source>
        <dbReference type="Proteomes" id="UP001418222"/>
    </source>
</evidence>
<name>A0AAP0BEY3_9ASPA</name>
<keyword evidence="2" id="KW-1185">Reference proteome</keyword>
<dbReference type="Proteomes" id="UP001418222">
    <property type="component" value="Unassembled WGS sequence"/>
</dbReference>
<comment type="caution">
    <text evidence="1">The sequence shown here is derived from an EMBL/GenBank/DDBJ whole genome shotgun (WGS) entry which is preliminary data.</text>
</comment>
<dbReference type="AlphaFoldDB" id="A0AAP0BEY3"/>
<sequence>MIIILIMLQRLLKLGFIRVLGAHPLYLFHRLKSTFKFPFLIPVFTTVPSFPVDYSLLRYSFLSEYLRYRFLADSAARVLQRFSVFCCCCESFTREVVSLDL</sequence>
<gene>
    <name evidence="1" type="ORF">KSP39_PZI012623</name>
</gene>
<dbReference type="EMBL" id="JBBWWQ010000010">
    <property type="protein sequence ID" value="KAK8936560.1"/>
    <property type="molecule type" value="Genomic_DNA"/>
</dbReference>
<reference evidence="1 2" key="1">
    <citation type="journal article" date="2022" name="Nat. Plants">
        <title>Genomes of leafy and leafless Platanthera orchids illuminate the evolution of mycoheterotrophy.</title>
        <authorList>
            <person name="Li M.H."/>
            <person name="Liu K.W."/>
            <person name="Li Z."/>
            <person name="Lu H.C."/>
            <person name="Ye Q.L."/>
            <person name="Zhang D."/>
            <person name="Wang J.Y."/>
            <person name="Li Y.F."/>
            <person name="Zhong Z.M."/>
            <person name="Liu X."/>
            <person name="Yu X."/>
            <person name="Liu D.K."/>
            <person name="Tu X.D."/>
            <person name="Liu B."/>
            <person name="Hao Y."/>
            <person name="Liao X.Y."/>
            <person name="Jiang Y.T."/>
            <person name="Sun W.H."/>
            <person name="Chen J."/>
            <person name="Chen Y.Q."/>
            <person name="Ai Y."/>
            <person name="Zhai J.W."/>
            <person name="Wu S.S."/>
            <person name="Zhou Z."/>
            <person name="Hsiao Y.Y."/>
            <person name="Wu W.L."/>
            <person name="Chen Y.Y."/>
            <person name="Lin Y.F."/>
            <person name="Hsu J.L."/>
            <person name="Li C.Y."/>
            <person name="Wang Z.W."/>
            <person name="Zhao X."/>
            <person name="Zhong W.Y."/>
            <person name="Ma X.K."/>
            <person name="Ma L."/>
            <person name="Huang J."/>
            <person name="Chen G.Z."/>
            <person name="Huang M.Z."/>
            <person name="Huang L."/>
            <person name="Peng D.H."/>
            <person name="Luo Y.B."/>
            <person name="Zou S.Q."/>
            <person name="Chen S.P."/>
            <person name="Lan S."/>
            <person name="Tsai W.C."/>
            <person name="Van de Peer Y."/>
            <person name="Liu Z.J."/>
        </authorList>
    </citation>
    <scope>NUCLEOTIDE SEQUENCE [LARGE SCALE GENOMIC DNA]</scope>
    <source>
        <strain evidence="1">Lor287</strain>
    </source>
</reference>